<dbReference type="InterPro" id="IPR029052">
    <property type="entry name" value="Metallo-depent_PP-like"/>
</dbReference>
<proteinExistence type="predicted"/>
<dbReference type="VEuPathDB" id="FungiDB:ASPWEDRAFT_35641"/>
<dbReference type="InterPro" id="IPR004843">
    <property type="entry name" value="Calcineurin-like_PHP"/>
</dbReference>
<organism evidence="2 3">
    <name type="scientific">Aspergillus wentii DTO 134E9</name>
    <dbReference type="NCBI Taxonomy" id="1073089"/>
    <lineage>
        <taxon>Eukaryota</taxon>
        <taxon>Fungi</taxon>
        <taxon>Dikarya</taxon>
        <taxon>Ascomycota</taxon>
        <taxon>Pezizomycotina</taxon>
        <taxon>Eurotiomycetes</taxon>
        <taxon>Eurotiomycetidae</taxon>
        <taxon>Eurotiales</taxon>
        <taxon>Aspergillaceae</taxon>
        <taxon>Aspergillus</taxon>
        <taxon>Aspergillus subgen. Cremei</taxon>
    </lineage>
</organism>
<dbReference type="STRING" id="1073089.A0A1L9RSY9"/>
<evidence type="ECO:0000313" key="3">
    <source>
        <dbReference type="Proteomes" id="UP000184383"/>
    </source>
</evidence>
<accession>A0A1L9RSY9</accession>
<dbReference type="OrthoDB" id="783096at2759"/>
<dbReference type="GeneID" id="63750119"/>
<sequence>MNSIQNSVAGNYSQPLRFTENGSFQISIFSDLHYGESESSVGPENDARTTNLMQNIVTTEKPQLIVINGDLVSGEATDRSNSTSYVDRVLGPLVDLDIPWASTYGNHDSDRNLCPADVFERDTSYANSLTQSMVDDSGAGFTNYYLPVFPHNSSIDVPEMILWFFDSQGGNTCVQDDDDTSKSRQNWIHQSVIDWFIHTNANISTQYNTTIPSLAFVHIPAYAMRAYQQTGIDNRIKPRINGERVNQQGYLSSDDDYTGQDFEFMKALLETKGLIATFSGHDHGNDWCFNWNTQLPTMNLTGNGLNMCYGRHTGYGGYGDWSRGGRQVLLQQEQNATSSVQTWIRLEDQTVTGRMGLNSKSNLNPTENLTSTASSMEVPLLSLVYLWVVLAWLI</sequence>
<evidence type="ECO:0000259" key="1">
    <source>
        <dbReference type="Pfam" id="PF00149"/>
    </source>
</evidence>
<dbReference type="AlphaFoldDB" id="A0A1L9RSY9"/>
<dbReference type="GO" id="GO:0005737">
    <property type="term" value="C:cytoplasm"/>
    <property type="evidence" value="ECO:0007669"/>
    <property type="project" value="TreeGrafter"/>
</dbReference>
<gene>
    <name evidence="2" type="ORF">ASPWEDRAFT_35641</name>
</gene>
<name>A0A1L9RSY9_ASPWE</name>
<dbReference type="Pfam" id="PF00149">
    <property type="entry name" value="Metallophos"/>
    <property type="match status" value="1"/>
</dbReference>
<evidence type="ECO:0000313" key="2">
    <source>
        <dbReference type="EMBL" id="OJJ38071.1"/>
    </source>
</evidence>
<dbReference type="Proteomes" id="UP000184383">
    <property type="component" value="Unassembled WGS sequence"/>
</dbReference>
<dbReference type="RefSeq" id="XP_040691747.1">
    <property type="nucleotide sequence ID" value="XM_040834271.1"/>
</dbReference>
<dbReference type="GO" id="GO:0016788">
    <property type="term" value="F:hydrolase activity, acting on ester bonds"/>
    <property type="evidence" value="ECO:0007669"/>
    <property type="project" value="TreeGrafter"/>
</dbReference>
<dbReference type="PANTHER" id="PTHR32440:SF11">
    <property type="entry name" value="METALLOPHOSPHOESTERASE DOMAIN-CONTAINING PROTEIN"/>
    <property type="match status" value="1"/>
</dbReference>
<protein>
    <recommendedName>
        <fullName evidence="1">Calcineurin-like phosphoesterase domain-containing protein</fullName>
    </recommendedName>
</protein>
<dbReference type="CDD" id="cd07383">
    <property type="entry name" value="MPP_Dcr2"/>
    <property type="match status" value="1"/>
</dbReference>
<keyword evidence="3" id="KW-1185">Reference proteome</keyword>
<dbReference type="PANTHER" id="PTHR32440">
    <property type="entry name" value="PHOSPHATASE DCR2-RELATED-RELATED"/>
    <property type="match status" value="1"/>
</dbReference>
<dbReference type="Gene3D" id="3.60.21.10">
    <property type="match status" value="1"/>
</dbReference>
<dbReference type="EMBL" id="KV878210">
    <property type="protein sequence ID" value="OJJ38071.1"/>
    <property type="molecule type" value="Genomic_DNA"/>
</dbReference>
<dbReference type="SUPFAM" id="SSF56300">
    <property type="entry name" value="Metallo-dependent phosphatases"/>
    <property type="match status" value="1"/>
</dbReference>
<reference evidence="3" key="1">
    <citation type="journal article" date="2017" name="Genome Biol.">
        <title>Comparative genomics reveals high biological diversity and specific adaptations in the industrially and medically important fungal genus Aspergillus.</title>
        <authorList>
            <person name="de Vries R.P."/>
            <person name="Riley R."/>
            <person name="Wiebenga A."/>
            <person name="Aguilar-Osorio G."/>
            <person name="Amillis S."/>
            <person name="Uchima C.A."/>
            <person name="Anderluh G."/>
            <person name="Asadollahi M."/>
            <person name="Askin M."/>
            <person name="Barry K."/>
            <person name="Battaglia E."/>
            <person name="Bayram O."/>
            <person name="Benocci T."/>
            <person name="Braus-Stromeyer S.A."/>
            <person name="Caldana C."/>
            <person name="Canovas D."/>
            <person name="Cerqueira G.C."/>
            <person name="Chen F."/>
            <person name="Chen W."/>
            <person name="Choi C."/>
            <person name="Clum A."/>
            <person name="Dos Santos R.A."/>
            <person name="Damasio A.R."/>
            <person name="Diallinas G."/>
            <person name="Emri T."/>
            <person name="Fekete E."/>
            <person name="Flipphi M."/>
            <person name="Freyberg S."/>
            <person name="Gallo A."/>
            <person name="Gournas C."/>
            <person name="Habgood R."/>
            <person name="Hainaut M."/>
            <person name="Harispe M.L."/>
            <person name="Henrissat B."/>
            <person name="Hilden K.S."/>
            <person name="Hope R."/>
            <person name="Hossain A."/>
            <person name="Karabika E."/>
            <person name="Karaffa L."/>
            <person name="Karanyi Z."/>
            <person name="Krasevec N."/>
            <person name="Kuo A."/>
            <person name="Kusch H."/>
            <person name="LaButti K."/>
            <person name="Lagendijk E.L."/>
            <person name="Lapidus A."/>
            <person name="Levasseur A."/>
            <person name="Lindquist E."/>
            <person name="Lipzen A."/>
            <person name="Logrieco A.F."/>
            <person name="MacCabe A."/>
            <person name="Maekelae M.R."/>
            <person name="Malavazi I."/>
            <person name="Melin P."/>
            <person name="Meyer V."/>
            <person name="Mielnichuk N."/>
            <person name="Miskei M."/>
            <person name="Molnar A.P."/>
            <person name="Mule G."/>
            <person name="Ngan C.Y."/>
            <person name="Orejas M."/>
            <person name="Orosz E."/>
            <person name="Ouedraogo J.P."/>
            <person name="Overkamp K.M."/>
            <person name="Park H.-S."/>
            <person name="Perrone G."/>
            <person name="Piumi F."/>
            <person name="Punt P.J."/>
            <person name="Ram A.F."/>
            <person name="Ramon A."/>
            <person name="Rauscher S."/>
            <person name="Record E."/>
            <person name="Riano-Pachon D.M."/>
            <person name="Robert V."/>
            <person name="Roehrig J."/>
            <person name="Ruller R."/>
            <person name="Salamov A."/>
            <person name="Salih N.S."/>
            <person name="Samson R.A."/>
            <person name="Sandor E."/>
            <person name="Sanguinetti M."/>
            <person name="Schuetze T."/>
            <person name="Sepcic K."/>
            <person name="Shelest E."/>
            <person name="Sherlock G."/>
            <person name="Sophianopoulou V."/>
            <person name="Squina F.M."/>
            <person name="Sun H."/>
            <person name="Susca A."/>
            <person name="Todd R.B."/>
            <person name="Tsang A."/>
            <person name="Unkles S.E."/>
            <person name="van de Wiele N."/>
            <person name="van Rossen-Uffink D."/>
            <person name="Oliveira J.V."/>
            <person name="Vesth T.C."/>
            <person name="Visser J."/>
            <person name="Yu J.-H."/>
            <person name="Zhou M."/>
            <person name="Andersen M.R."/>
            <person name="Archer D.B."/>
            <person name="Baker S.E."/>
            <person name="Benoit I."/>
            <person name="Brakhage A.A."/>
            <person name="Braus G.H."/>
            <person name="Fischer R."/>
            <person name="Frisvad J.C."/>
            <person name="Goldman G.H."/>
            <person name="Houbraken J."/>
            <person name="Oakley B."/>
            <person name="Pocsi I."/>
            <person name="Scazzocchio C."/>
            <person name="Seiboth B."/>
            <person name="vanKuyk P.A."/>
            <person name="Wortman J."/>
            <person name="Dyer P.S."/>
            <person name="Grigoriev I.V."/>
        </authorList>
    </citation>
    <scope>NUCLEOTIDE SEQUENCE [LARGE SCALE GENOMIC DNA]</scope>
    <source>
        <strain evidence="3">DTO 134E9</strain>
    </source>
</reference>
<feature type="domain" description="Calcineurin-like phosphoesterase" evidence="1">
    <location>
        <begin position="26"/>
        <end position="284"/>
    </location>
</feature>